<dbReference type="AlphaFoldDB" id="A0A8H4PIF8"/>
<dbReference type="GO" id="GO:0008270">
    <property type="term" value="F:zinc ion binding"/>
    <property type="evidence" value="ECO:0007669"/>
    <property type="project" value="InterPro"/>
</dbReference>
<feature type="region of interest" description="Disordered" evidence="2">
    <location>
        <begin position="71"/>
        <end position="107"/>
    </location>
</feature>
<dbReference type="Proteomes" id="UP000554235">
    <property type="component" value="Unassembled WGS sequence"/>
</dbReference>
<dbReference type="InterPro" id="IPR053157">
    <property type="entry name" value="Sterol_Uptake_Regulator"/>
</dbReference>
<dbReference type="SMART" id="SM00066">
    <property type="entry name" value="GAL4"/>
    <property type="match status" value="1"/>
</dbReference>
<dbReference type="SUPFAM" id="SSF57701">
    <property type="entry name" value="Zn2/Cys6 DNA-binding domain"/>
    <property type="match status" value="1"/>
</dbReference>
<evidence type="ECO:0000256" key="3">
    <source>
        <dbReference type="SAM" id="Phobius"/>
    </source>
</evidence>
<evidence type="ECO:0000313" key="5">
    <source>
        <dbReference type="EMBL" id="KAF4462707.1"/>
    </source>
</evidence>
<evidence type="ECO:0000259" key="4">
    <source>
        <dbReference type="PROSITE" id="PS50048"/>
    </source>
</evidence>
<proteinExistence type="predicted"/>
<reference evidence="5 6" key="1">
    <citation type="submission" date="2020-01" db="EMBL/GenBank/DDBJ databases">
        <title>Identification and distribution of gene clusters putatively required for synthesis of sphingolipid metabolism inhibitors in phylogenetically diverse species of the filamentous fungus Fusarium.</title>
        <authorList>
            <person name="Kim H.-S."/>
            <person name="Busman M."/>
            <person name="Brown D.W."/>
            <person name="Divon H."/>
            <person name="Uhlig S."/>
            <person name="Proctor R.H."/>
        </authorList>
    </citation>
    <scope>NUCLEOTIDE SEQUENCE [LARGE SCALE GENOMIC DNA]</scope>
    <source>
        <strain evidence="5 6">NRRL 20459</strain>
    </source>
</reference>
<feature type="transmembrane region" description="Helical" evidence="3">
    <location>
        <begin position="365"/>
        <end position="386"/>
    </location>
</feature>
<dbReference type="Pfam" id="PF00172">
    <property type="entry name" value="Zn_clus"/>
    <property type="match status" value="1"/>
</dbReference>
<dbReference type="OrthoDB" id="5295362at2759"/>
<dbReference type="GO" id="GO:0001228">
    <property type="term" value="F:DNA-binding transcription activator activity, RNA polymerase II-specific"/>
    <property type="evidence" value="ECO:0007669"/>
    <property type="project" value="TreeGrafter"/>
</dbReference>
<gene>
    <name evidence="5" type="ORF">FALBO_10496</name>
</gene>
<comment type="caution">
    <text evidence="5">The sequence shown here is derived from an EMBL/GenBank/DDBJ whole genome shotgun (WGS) entry which is preliminary data.</text>
</comment>
<evidence type="ECO:0000256" key="2">
    <source>
        <dbReference type="SAM" id="MobiDB-lite"/>
    </source>
</evidence>
<keyword evidence="3" id="KW-0812">Transmembrane</keyword>
<dbReference type="InterPro" id="IPR036864">
    <property type="entry name" value="Zn2-C6_fun-type_DNA-bd_sf"/>
</dbReference>
<accession>A0A8H4PIF8</accession>
<dbReference type="PROSITE" id="PS50048">
    <property type="entry name" value="ZN2_CY6_FUNGAL_2"/>
    <property type="match status" value="1"/>
</dbReference>
<protein>
    <submittedName>
        <fullName evidence="5">Sterol regulatory element-binding ECM22</fullName>
    </submittedName>
</protein>
<keyword evidence="6" id="KW-1185">Reference proteome</keyword>
<dbReference type="CDD" id="cd00067">
    <property type="entry name" value="GAL4"/>
    <property type="match status" value="1"/>
</dbReference>
<dbReference type="Gene3D" id="4.10.240.10">
    <property type="entry name" value="Zn(2)-C6 fungal-type DNA-binding domain"/>
    <property type="match status" value="1"/>
</dbReference>
<name>A0A8H4PIF8_9HYPO</name>
<organism evidence="5 6">
    <name type="scientific">Fusarium albosuccineum</name>
    <dbReference type="NCBI Taxonomy" id="1237068"/>
    <lineage>
        <taxon>Eukaryota</taxon>
        <taxon>Fungi</taxon>
        <taxon>Dikarya</taxon>
        <taxon>Ascomycota</taxon>
        <taxon>Pezizomycotina</taxon>
        <taxon>Sordariomycetes</taxon>
        <taxon>Hypocreomycetidae</taxon>
        <taxon>Hypocreales</taxon>
        <taxon>Nectriaceae</taxon>
        <taxon>Fusarium</taxon>
        <taxon>Fusarium decemcellulare species complex</taxon>
    </lineage>
</organism>
<evidence type="ECO:0000256" key="1">
    <source>
        <dbReference type="ARBA" id="ARBA00023242"/>
    </source>
</evidence>
<sequence>MQQQQQARRPRRSHAKSRNGCANCKRRKVKCDEEHPVCWNCKRHEFACSFSQVEAHLTIRTETRYIARLLPDLNDPSNKPPEGHQETSTTPESSHDPTPLTHLDPLPPGELTRRGLELMHHYCTVTANTLSLRRDMAYVWQVAVAREGYSHSFVSDGVLALAAAHKAYLVPNNCEVYLKLCDYHSIVGSEAFRHDLQNSTKQEWTAQFAFASVLVLYAFTLPARSIKQKLDDPIARLLELASLARGMRTSLSPLVARIFVSEFAPLAYGVWPAKIDGGLTGHPSLDGTFLPNDFWDATARLRAFQQIELPLHSRAHYQDTVDKLEHAARIISVAGASPEIGAIVTWLQDVDGCIFVDIAAYKPPALVLLAYFCVFLAGMTKNFWYVRGWGEQLFGRVEVLLESHGRFTPLLEWPRKHLDYL</sequence>
<keyword evidence="1" id="KW-0539">Nucleus</keyword>
<dbReference type="PANTHER" id="PTHR47784:SF5">
    <property type="entry name" value="STEROL UPTAKE CONTROL PROTEIN 2"/>
    <property type="match status" value="1"/>
</dbReference>
<feature type="domain" description="Zn(2)-C6 fungal-type" evidence="4">
    <location>
        <begin position="20"/>
        <end position="50"/>
    </location>
</feature>
<keyword evidence="3" id="KW-0472">Membrane</keyword>
<dbReference type="EMBL" id="JAADYS010001494">
    <property type="protein sequence ID" value="KAF4462707.1"/>
    <property type="molecule type" value="Genomic_DNA"/>
</dbReference>
<dbReference type="InterPro" id="IPR001138">
    <property type="entry name" value="Zn2Cys6_DnaBD"/>
</dbReference>
<dbReference type="PANTHER" id="PTHR47784">
    <property type="entry name" value="STEROL UPTAKE CONTROL PROTEIN 2"/>
    <property type="match status" value="1"/>
</dbReference>
<evidence type="ECO:0000313" key="6">
    <source>
        <dbReference type="Proteomes" id="UP000554235"/>
    </source>
</evidence>
<dbReference type="PROSITE" id="PS00463">
    <property type="entry name" value="ZN2_CY6_FUNGAL_1"/>
    <property type="match status" value="1"/>
</dbReference>
<keyword evidence="3" id="KW-1133">Transmembrane helix</keyword>